<protein>
    <recommendedName>
        <fullName evidence="6">Transmembrane protein</fullName>
    </recommendedName>
</protein>
<dbReference type="Proteomes" id="UP000245956">
    <property type="component" value="Unassembled WGS sequence"/>
</dbReference>
<gene>
    <name evidence="4" type="ORF">PCL_11322</name>
</gene>
<feature type="signal peptide" evidence="3">
    <location>
        <begin position="1"/>
        <end position="17"/>
    </location>
</feature>
<evidence type="ECO:0008006" key="6">
    <source>
        <dbReference type="Google" id="ProtNLM"/>
    </source>
</evidence>
<feature type="region of interest" description="Disordered" evidence="1">
    <location>
        <begin position="466"/>
        <end position="511"/>
    </location>
</feature>
<feature type="compositionally biased region" description="Polar residues" evidence="1">
    <location>
        <begin position="318"/>
        <end position="336"/>
    </location>
</feature>
<evidence type="ECO:0000313" key="5">
    <source>
        <dbReference type="Proteomes" id="UP000245956"/>
    </source>
</evidence>
<feature type="compositionally biased region" description="Polar residues" evidence="1">
    <location>
        <begin position="213"/>
        <end position="236"/>
    </location>
</feature>
<evidence type="ECO:0000256" key="3">
    <source>
        <dbReference type="SAM" id="SignalP"/>
    </source>
</evidence>
<feature type="region of interest" description="Disordered" evidence="1">
    <location>
        <begin position="296"/>
        <end position="336"/>
    </location>
</feature>
<evidence type="ECO:0000256" key="1">
    <source>
        <dbReference type="SAM" id="MobiDB-lite"/>
    </source>
</evidence>
<organism evidence="4 5">
    <name type="scientific">Purpureocillium lilacinum</name>
    <name type="common">Paecilomyces lilacinus</name>
    <dbReference type="NCBI Taxonomy" id="33203"/>
    <lineage>
        <taxon>Eukaryota</taxon>
        <taxon>Fungi</taxon>
        <taxon>Dikarya</taxon>
        <taxon>Ascomycota</taxon>
        <taxon>Pezizomycotina</taxon>
        <taxon>Sordariomycetes</taxon>
        <taxon>Hypocreomycetidae</taxon>
        <taxon>Hypocreales</taxon>
        <taxon>Ophiocordycipitaceae</taxon>
        <taxon>Purpureocillium</taxon>
    </lineage>
</organism>
<proteinExistence type="predicted"/>
<keyword evidence="2" id="KW-1133">Transmembrane helix</keyword>
<feature type="transmembrane region" description="Helical" evidence="2">
    <location>
        <begin position="406"/>
        <end position="427"/>
    </location>
</feature>
<feature type="chain" id="PRO_5015408507" description="Transmembrane protein" evidence="3">
    <location>
        <begin position="18"/>
        <end position="511"/>
    </location>
</feature>
<feature type="region of interest" description="Disordered" evidence="1">
    <location>
        <begin position="79"/>
        <end position="177"/>
    </location>
</feature>
<comment type="caution">
    <text evidence="4">The sequence shown here is derived from an EMBL/GenBank/DDBJ whole genome shotgun (WGS) entry which is preliminary data.</text>
</comment>
<sequence>MVNVIVALAFLTYGCSATISQHPRNDRGPYIKREFVNKTTTITESIRQTSISTQGSKSLSVPRSTDTLTASLSLVFEISPKPEHGEQSRSMTASRNTNKVSYPESWATDTAHGTASHGIGVTPLSPASQTKDDKAQSATYVRNRPLSSQSGSIQFSKQSARSLIRQTPLDPSPSTSIVTVPILPETRRTISDRRLVTGPPASTSTHEAVRATGVQTSEGISSREWNATQAPISRTTAHGRETMTASISPSLALPPQRTDSMSSLTFSALFASETAPSQSLPSPQKVAQEMLMENHAASNPTPPLPSNPFPSIAVGQAPRSSAIHSDTSSVSATRHSSVRSLEWSSITLKSRLDSTLEPKLTANSPESPTTGGSMLVTFASTGSLQSDASASNTAEGESPKQKATKAGIAMGAVGLGLLCGATTFIVVKRYRHRLRPYQRFTSVRSSRSSLEIRCAGLMTTATDAMATRDRDSSHHPSSPPLCPASVHSAASRMRSPRISGPLDVEHSLGWR</sequence>
<dbReference type="AlphaFoldDB" id="A0A2U3DPT6"/>
<reference evidence="4 5" key="1">
    <citation type="journal article" date="2016" name="Front. Microbiol.">
        <title>Genome and transcriptome sequences reveal the specific parasitism of the nematophagous Purpureocillium lilacinum 36-1.</title>
        <authorList>
            <person name="Xie J."/>
            <person name="Li S."/>
            <person name="Mo C."/>
            <person name="Xiao X."/>
            <person name="Peng D."/>
            <person name="Wang G."/>
            <person name="Xiao Y."/>
        </authorList>
    </citation>
    <scope>NUCLEOTIDE SEQUENCE [LARGE SCALE GENOMIC DNA]</scope>
    <source>
        <strain evidence="4 5">36-1</strain>
    </source>
</reference>
<evidence type="ECO:0000313" key="4">
    <source>
        <dbReference type="EMBL" id="PWI64268.1"/>
    </source>
</evidence>
<accession>A0A2U3DPT6</accession>
<keyword evidence="2" id="KW-0812">Transmembrane</keyword>
<feature type="compositionally biased region" description="Polar residues" evidence="1">
    <location>
        <begin position="136"/>
        <end position="165"/>
    </location>
</feature>
<dbReference type="EMBL" id="LCWV01000075">
    <property type="protein sequence ID" value="PWI64268.1"/>
    <property type="molecule type" value="Genomic_DNA"/>
</dbReference>
<feature type="region of interest" description="Disordered" evidence="1">
    <location>
        <begin position="189"/>
        <end position="241"/>
    </location>
</feature>
<feature type="compositionally biased region" description="Polar residues" evidence="1">
    <location>
        <begin position="88"/>
        <end position="100"/>
    </location>
</feature>
<keyword evidence="3" id="KW-0732">Signal</keyword>
<name>A0A2U3DPT6_PURLI</name>
<evidence type="ECO:0000256" key="2">
    <source>
        <dbReference type="SAM" id="Phobius"/>
    </source>
</evidence>
<keyword evidence="2" id="KW-0472">Membrane</keyword>